<evidence type="ECO:0000313" key="1">
    <source>
        <dbReference type="EMBL" id="KXB36889.1"/>
    </source>
</evidence>
<evidence type="ECO:0000313" key="4">
    <source>
        <dbReference type="Proteomes" id="UP000234775"/>
    </source>
</evidence>
<dbReference type="AlphaFoldDB" id="A0A133Y121"/>
<evidence type="ECO:0000313" key="3">
    <source>
        <dbReference type="Proteomes" id="UP000070422"/>
    </source>
</evidence>
<dbReference type="Proteomes" id="UP000234775">
    <property type="component" value="Unassembled WGS sequence"/>
</dbReference>
<evidence type="ECO:0000313" key="2">
    <source>
        <dbReference type="EMBL" id="PKY91414.1"/>
    </source>
</evidence>
<dbReference type="EMBL" id="PKGZ01000003">
    <property type="protein sequence ID" value="PKY91414.1"/>
    <property type="molecule type" value="Genomic_DNA"/>
</dbReference>
<dbReference type="Proteomes" id="UP000070422">
    <property type="component" value="Unassembled WGS sequence"/>
</dbReference>
<name>A0A133Y121_9LACT</name>
<dbReference type="RefSeq" id="WP_060936680.1">
    <property type="nucleotide sequence ID" value="NZ_JASOZP010000029.1"/>
</dbReference>
<protein>
    <submittedName>
        <fullName evidence="2">Addiction module toxin RelE</fullName>
    </submittedName>
    <submittedName>
        <fullName evidence="1">Toxin-antitoxin system, toxin component, RelE family</fullName>
    </submittedName>
</protein>
<gene>
    <name evidence="2" type="ORF">CYJ27_04920</name>
    <name evidence="1" type="ORF">HMPREF3187_00683</name>
</gene>
<accession>A0A133Y121</accession>
<sequence>MSYKLAFIKEALNDYQKLDGSQRILVDKALKRILLNPLPQQEGGYGKPLANRFQTKLTGLMKVKLKRSELRIIYRLERHEYQLLVIIIGARADSQVYKEAQRRIAKQEI</sequence>
<dbReference type="InterPro" id="IPR035093">
    <property type="entry name" value="RelE/ParE_toxin_dom_sf"/>
</dbReference>
<comment type="caution">
    <text evidence="1">The sequence shown here is derived from an EMBL/GenBank/DDBJ whole genome shotgun (WGS) entry which is preliminary data.</text>
</comment>
<dbReference type="PATRIC" id="fig|87541.4.peg.682"/>
<reference evidence="2 4" key="2">
    <citation type="submission" date="2017-12" db="EMBL/GenBank/DDBJ databases">
        <title>Phylogenetic diversity of female urinary microbiome.</title>
        <authorList>
            <person name="Thomas-White K."/>
            <person name="Wolfe A.J."/>
        </authorList>
    </citation>
    <scope>NUCLEOTIDE SEQUENCE [LARGE SCALE GENOMIC DNA]</scope>
    <source>
        <strain evidence="2 4">UMB0844</strain>
    </source>
</reference>
<dbReference type="Gene3D" id="3.30.2310.20">
    <property type="entry name" value="RelE-like"/>
    <property type="match status" value="1"/>
</dbReference>
<proteinExistence type="predicted"/>
<dbReference type="OrthoDB" id="2167761at2"/>
<dbReference type="EMBL" id="LSCQ01000035">
    <property type="protein sequence ID" value="KXB36889.1"/>
    <property type="molecule type" value="Genomic_DNA"/>
</dbReference>
<organism evidence="1 3">
    <name type="scientific">Aerococcus christensenii</name>
    <dbReference type="NCBI Taxonomy" id="87541"/>
    <lineage>
        <taxon>Bacteria</taxon>
        <taxon>Bacillati</taxon>
        <taxon>Bacillota</taxon>
        <taxon>Bacilli</taxon>
        <taxon>Lactobacillales</taxon>
        <taxon>Aerococcaceae</taxon>
        <taxon>Aerococcus</taxon>
    </lineage>
</organism>
<reference evidence="1 3" key="1">
    <citation type="submission" date="2016-01" db="EMBL/GenBank/DDBJ databases">
        <authorList>
            <person name="Oliw E.H."/>
        </authorList>
    </citation>
    <scope>NUCLEOTIDE SEQUENCE [LARGE SCALE GENOMIC DNA]</scope>
    <source>
        <strain evidence="1 3">KA00635</strain>
    </source>
</reference>
<keyword evidence="4" id="KW-1185">Reference proteome</keyword>
<dbReference type="SUPFAM" id="SSF143011">
    <property type="entry name" value="RelE-like"/>
    <property type="match status" value="1"/>
</dbReference>